<reference evidence="2 3" key="1">
    <citation type="submission" date="2012-09" db="EMBL/GenBank/DDBJ databases">
        <title>The Genome Sequence of Actinobaculum massiliae ACS-171-V-COL2.</title>
        <authorList>
            <consortium name="The Broad Institute Genome Sequencing Platform"/>
            <person name="Earl A."/>
            <person name="Ward D."/>
            <person name="Feldgarden M."/>
            <person name="Gevers D."/>
            <person name="Saerens B."/>
            <person name="Vaneechoutte M."/>
            <person name="Walker B."/>
            <person name="Young S.K."/>
            <person name="Zeng Q."/>
            <person name="Gargeya S."/>
            <person name="Fitzgerald M."/>
            <person name="Haas B."/>
            <person name="Abouelleil A."/>
            <person name="Alvarado L."/>
            <person name="Arachchi H.M."/>
            <person name="Berlin A."/>
            <person name="Chapman S.B."/>
            <person name="Goldberg J."/>
            <person name="Griggs A."/>
            <person name="Gujja S."/>
            <person name="Hansen M."/>
            <person name="Howarth C."/>
            <person name="Imamovic A."/>
            <person name="Larimer J."/>
            <person name="McCowen C."/>
            <person name="Montmayeur A."/>
            <person name="Murphy C."/>
            <person name="Neiman D."/>
            <person name="Pearson M."/>
            <person name="Priest M."/>
            <person name="Roberts A."/>
            <person name="Saif S."/>
            <person name="Shea T."/>
            <person name="Sisk P."/>
            <person name="Sykes S."/>
            <person name="Wortman J."/>
            <person name="Nusbaum C."/>
            <person name="Birren B."/>
        </authorList>
    </citation>
    <scope>NUCLEOTIDE SEQUENCE [LARGE SCALE GENOMIC DNA]</scope>
    <source>
        <strain evidence="3">ACS-171-V-Col2</strain>
    </source>
</reference>
<dbReference type="Proteomes" id="UP000009888">
    <property type="component" value="Unassembled WGS sequence"/>
</dbReference>
<protein>
    <recommendedName>
        <fullName evidence="4">DUF3027 domain-containing protein</fullName>
    </recommendedName>
</protein>
<dbReference type="RefSeq" id="WP_007001274.1">
    <property type="nucleotide sequence ID" value="NZ_JH992955.1"/>
</dbReference>
<feature type="compositionally biased region" description="Low complexity" evidence="1">
    <location>
        <begin position="178"/>
        <end position="199"/>
    </location>
</feature>
<evidence type="ECO:0000313" key="2">
    <source>
        <dbReference type="EMBL" id="EKU95307.1"/>
    </source>
</evidence>
<name>K9EWG0_9ACTO</name>
<feature type="compositionally biased region" description="Basic and acidic residues" evidence="1">
    <location>
        <begin position="136"/>
        <end position="161"/>
    </location>
</feature>
<dbReference type="PATRIC" id="fig|883066.3.peg.1121"/>
<dbReference type="STRING" id="202789.GCA_001457435_01049"/>
<sequence>MANEKLEAVAQAAAITPEMPERVYPQANVAGEKTLLSARDVARDELLCEIPEKYVGEHAGVLLEEERVLTHFFKCEHPGYHGWYWGVTLARMPRSRKVTVSEVDMFPGEEAMLAPRWVPWDDRMKAIEKEKRIVKAREAEVEREERARRRAKREAEGEDGRGRRRTRRRISSADDASDGAANANRGADGSRASGSAADSTRAPKRKAAKSLERESRQSRASRLARTNARRRGSYGRLYRHRIAGD</sequence>
<dbReference type="EMBL" id="AGWL01000005">
    <property type="protein sequence ID" value="EKU95307.1"/>
    <property type="molecule type" value="Genomic_DNA"/>
</dbReference>
<comment type="caution">
    <text evidence="2">The sequence shown here is derived from an EMBL/GenBank/DDBJ whole genome shotgun (WGS) entry which is preliminary data.</text>
</comment>
<feature type="compositionally biased region" description="Basic residues" evidence="1">
    <location>
        <begin position="227"/>
        <end position="245"/>
    </location>
</feature>
<gene>
    <name evidence="2" type="ORF">HMPREF9233_01068</name>
</gene>
<evidence type="ECO:0000313" key="3">
    <source>
        <dbReference type="Proteomes" id="UP000009888"/>
    </source>
</evidence>
<dbReference type="InterPro" id="IPR021391">
    <property type="entry name" value="DUF3027"/>
</dbReference>
<evidence type="ECO:0000256" key="1">
    <source>
        <dbReference type="SAM" id="MobiDB-lite"/>
    </source>
</evidence>
<proteinExistence type="predicted"/>
<accession>K9EWG0</accession>
<dbReference type="AlphaFoldDB" id="K9EWG0"/>
<evidence type="ECO:0008006" key="4">
    <source>
        <dbReference type="Google" id="ProtNLM"/>
    </source>
</evidence>
<feature type="region of interest" description="Disordered" evidence="1">
    <location>
        <begin position="136"/>
        <end position="245"/>
    </location>
</feature>
<dbReference type="Pfam" id="PF11228">
    <property type="entry name" value="DUF3027"/>
    <property type="match status" value="1"/>
</dbReference>
<keyword evidence="3" id="KW-1185">Reference proteome</keyword>
<organism evidence="2 3">
    <name type="scientific">Actinobaculum massiliense ACS-171-V-Col2</name>
    <dbReference type="NCBI Taxonomy" id="883066"/>
    <lineage>
        <taxon>Bacteria</taxon>
        <taxon>Bacillati</taxon>
        <taxon>Actinomycetota</taxon>
        <taxon>Actinomycetes</taxon>
        <taxon>Actinomycetales</taxon>
        <taxon>Actinomycetaceae</taxon>
        <taxon>Actinobaculum</taxon>
    </lineage>
</organism>
<dbReference type="HOGENOM" id="CLU_1131713_0_0_11"/>